<gene>
    <name evidence="2" type="ORF">P0O15_01355</name>
</gene>
<evidence type="ECO:0000313" key="2">
    <source>
        <dbReference type="EMBL" id="MDF0589825.1"/>
    </source>
</evidence>
<dbReference type="InterPro" id="IPR053194">
    <property type="entry name" value="tRNA_methyltr_O"/>
</dbReference>
<proteinExistence type="predicted"/>
<comment type="caution">
    <text evidence="2">The sequence shown here is derived from an EMBL/GenBank/DDBJ whole genome shotgun (WGS) entry which is preliminary data.</text>
</comment>
<organism evidence="2 3">
    <name type="scientific">Candidatus Methanocrinis natronophilus</name>
    <dbReference type="NCBI Taxonomy" id="3033396"/>
    <lineage>
        <taxon>Archaea</taxon>
        <taxon>Methanobacteriati</taxon>
        <taxon>Methanobacteriota</taxon>
        <taxon>Stenosarchaea group</taxon>
        <taxon>Methanomicrobia</taxon>
        <taxon>Methanotrichales</taxon>
        <taxon>Methanotrichaceae</taxon>
        <taxon>Methanocrinis</taxon>
    </lineage>
</organism>
<name>A0ABT5X560_9EURY</name>
<dbReference type="Gene3D" id="3.30.1330.130">
    <property type="match status" value="1"/>
</dbReference>
<evidence type="ECO:0000313" key="3">
    <source>
        <dbReference type="Proteomes" id="UP001220010"/>
    </source>
</evidence>
<dbReference type="RefSeq" id="WP_316965586.1">
    <property type="nucleotide sequence ID" value="NZ_JARFPK010000004.1"/>
</dbReference>
<sequence length="203" mass="22760">MEEVIRSITDPELLSQIERVVPFHGYLSTGVFVGIQIYNIARRRLGFPEGERLFVTCETSSCMPDAFQVLGGCTIGNKGLRIENLGKMAATISRRAPRDAKRVNGIRIVLDPAKTATYPRLHSWYMNIDKVPHEVAISDLIRAEDGVYTWEMVDLEVPEKPEKRTAVCQSCGESFVLKADERICKSCPQRSKKSIEICSAGIR</sequence>
<dbReference type="Proteomes" id="UP001220010">
    <property type="component" value="Unassembled WGS sequence"/>
</dbReference>
<feature type="domain" description="Formylmethanofuran dehydrogenase subunit E" evidence="1">
    <location>
        <begin position="23"/>
        <end position="152"/>
    </location>
</feature>
<protein>
    <submittedName>
        <fullName evidence="2">FmdE family protein</fullName>
    </submittedName>
</protein>
<evidence type="ECO:0000259" key="1">
    <source>
        <dbReference type="Pfam" id="PF02663"/>
    </source>
</evidence>
<accession>A0ABT5X560</accession>
<dbReference type="PANTHER" id="PTHR39418:SF1">
    <property type="entry name" value="DEHYDROGENASE"/>
    <property type="match status" value="1"/>
</dbReference>
<keyword evidence="3" id="KW-1185">Reference proteome</keyword>
<dbReference type="EMBL" id="JARFPK010000004">
    <property type="protein sequence ID" value="MDF0589825.1"/>
    <property type="molecule type" value="Genomic_DNA"/>
</dbReference>
<dbReference type="SUPFAM" id="SSF143555">
    <property type="entry name" value="FwdE-like"/>
    <property type="match status" value="1"/>
</dbReference>
<dbReference type="InterPro" id="IPR003814">
    <property type="entry name" value="FmdEsu_dom"/>
</dbReference>
<dbReference type="Pfam" id="PF02663">
    <property type="entry name" value="FmdE"/>
    <property type="match status" value="1"/>
</dbReference>
<reference evidence="2 3" key="1">
    <citation type="submission" date="2023-03" db="EMBL/GenBank/DDBJ databases">
        <title>WGS of Methanotrichaceae archaeon Mx.</title>
        <authorList>
            <person name="Sorokin D.Y."/>
            <person name="Merkel A.Y."/>
        </authorList>
    </citation>
    <scope>NUCLEOTIDE SEQUENCE [LARGE SCALE GENOMIC DNA]</scope>
    <source>
        <strain evidence="2 3">Mx</strain>
    </source>
</reference>
<dbReference type="PANTHER" id="PTHR39418">
    <property type="entry name" value="DEHYDROGENASE-RELATED"/>
    <property type="match status" value="1"/>
</dbReference>